<keyword evidence="2" id="KW-0732">Signal</keyword>
<feature type="region of interest" description="Disordered" evidence="1">
    <location>
        <begin position="24"/>
        <end position="66"/>
    </location>
</feature>
<evidence type="ECO:0008006" key="5">
    <source>
        <dbReference type="Google" id="ProtNLM"/>
    </source>
</evidence>
<evidence type="ECO:0000256" key="1">
    <source>
        <dbReference type="SAM" id="MobiDB-lite"/>
    </source>
</evidence>
<evidence type="ECO:0000256" key="2">
    <source>
        <dbReference type="SAM" id="SignalP"/>
    </source>
</evidence>
<evidence type="ECO:0000313" key="4">
    <source>
        <dbReference type="Proteomes" id="UP000010103"/>
    </source>
</evidence>
<feature type="chain" id="PRO_5003318568" description="Lipoprotein" evidence="2">
    <location>
        <begin position="20"/>
        <end position="156"/>
    </location>
</feature>
<evidence type="ECO:0000313" key="3">
    <source>
        <dbReference type="EMBL" id="CBW54639.1"/>
    </source>
</evidence>
<dbReference type="Proteomes" id="UP000010103">
    <property type="component" value="Chromosome"/>
</dbReference>
<dbReference type="KEGG" id="mml:MLC_9090"/>
<dbReference type="InterPro" id="IPR054816">
    <property type="entry name" value="Lipoprotein_mollicutes-type_CS"/>
</dbReference>
<dbReference type="EMBL" id="FQ377874">
    <property type="protein sequence ID" value="CBW54639.1"/>
    <property type="molecule type" value="Genomic_DNA"/>
</dbReference>
<name>F4MRA5_MYCML</name>
<gene>
    <name evidence="3" type="ORF">MLC_9090</name>
</gene>
<dbReference type="RefSeq" id="WP_013730003.1">
    <property type="nucleotide sequence ID" value="NC_015431.1"/>
</dbReference>
<sequence>MKKLLTIMGSVGLIATTSAAVIACGDKTQQKTPDKKDENKPAEEKKEEKTEETKKEEEKSEEKETKFPMQNLDLGGFFKDENKYNSFSQYDIKKRIAKLTNTDISTLTDLKIEYENESGKGTVKSTKYSDVLTFTFSNTLDLGKFKKENKRVGQNY</sequence>
<dbReference type="NCBIfam" id="NF038029">
    <property type="entry name" value="LP_plasma"/>
    <property type="match status" value="1"/>
</dbReference>
<reference evidence="4" key="2">
    <citation type="journal article" date="2011" name="BMC Genomics">
        <title>Mycoplasma mycoides, from mycoides Small Colony to capri. A microevolutionary perspective.</title>
        <authorList>
            <person name="Thiaucourt F."/>
            <person name="Manso-Silvan L."/>
            <person name="Salah W."/>
            <person name="Barbe V."/>
            <person name="Berger A."/>
            <person name="Jacob D."/>
            <person name="Breton M."/>
            <person name="Dupuy V."/>
            <person name="Lomenech A.M."/>
            <person name="Blanchard A."/>
            <person name="Sirand-Pugnet P."/>
        </authorList>
    </citation>
    <scope>NUCLEOTIDE SEQUENCE [LARGE SCALE GENOMIC DNA]</scope>
    <source>
        <strain evidence="4">95010</strain>
    </source>
</reference>
<protein>
    <recommendedName>
        <fullName evidence="5">Lipoprotein</fullName>
    </recommendedName>
</protein>
<dbReference type="HOGENOM" id="CLU_112873_0_0_14"/>
<organism evidence="3 4">
    <name type="scientific">Mycoplasma mycoides subsp. capri LC str. 95010</name>
    <dbReference type="NCBI Taxonomy" id="862259"/>
    <lineage>
        <taxon>Bacteria</taxon>
        <taxon>Bacillati</taxon>
        <taxon>Mycoplasmatota</taxon>
        <taxon>Mollicutes</taxon>
        <taxon>Mycoplasmataceae</taxon>
        <taxon>Mycoplasma</taxon>
    </lineage>
</organism>
<proteinExistence type="predicted"/>
<feature type="signal peptide" evidence="2">
    <location>
        <begin position="1"/>
        <end position="19"/>
    </location>
</feature>
<feature type="compositionally biased region" description="Basic and acidic residues" evidence="1">
    <location>
        <begin position="28"/>
        <end position="66"/>
    </location>
</feature>
<dbReference type="AlphaFoldDB" id="F4MRA5"/>
<reference evidence="4" key="1">
    <citation type="journal article" date="2011" name="BMC Genomics">
        <title>Mycoplasma mycoides, from "mycoides Small Colony" to "capri". A microevolutionary perspective.</title>
        <authorList>
            <person name="Thiaucourt F."/>
            <person name="Manso-Silvan L."/>
            <person name="Salah W."/>
            <person name="Barbe V."/>
            <person name="Berger A."/>
            <person name="Jacob D."/>
            <person name="Breton M."/>
            <person name="Dupuy V."/>
            <person name="Lomenech A.M."/>
            <person name="Blanchard A."/>
            <person name="Sirand-Pugnet P."/>
        </authorList>
    </citation>
    <scope>NUCLEOTIDE SEQUENCE [LARGE SCALE GENOMIC DNA]</scope>
    <source>
        <strain evidence="4">95010</strain>
    </source>
</reference>
<accession>F4MRA5</accession>
<dbReference type="PROSITE" id="PS51257">
    <property type="entry name" value="PROKAR_LIPOPROTEIN"/>
    <property type="match status" value="1"/>
</dbReference>
<dbReference type="OrthoDB" id="389077at2"/>